<evidence type="ECO:0000313" key="2">
    <source>
        <dbReference type="EMBL" id="KAK5287151.1"/>
    </source>
</evidence>
<comment type="caution">
    <text evidence="2">The sequence shown here is derived from an EMBL/GenBank/DDBJ whole genome shotgun (WGS) entry which is preliminary data.</text>
</comment>
<feature type="non-terminal residue" evidence="2">
    <location>
        <position position="372"/>
    </location>
</feature>
<evidence type="ECO:0000313" key="3">
    <source>
        <dbReference type="Proteomes" id="UP001357485"/>
    </source>
</evidence>
<name>A0ABR0M6J9_9PEZI</name>
<dbReference type="Gene3D" id="1.10.10.820">
    <property type="match status" value="1"/>
</dbReference>
<reference evidence="2 3" key="1">
    <citation type="submission" date="2023-08" db="EMBL/GenBank/DDBJ databases">
        <title>Black Yeasts Isolated from many extreme environments.</title>
        <authorList>
            <person name="Coleine C."/>
            <person name="Stajich J.E."/>
            <person name="Selbmann L."/>
        </authorList>
    </citation>
    <scope>NUCLEOTIDE SEQUENCE [LARGE SCALE GENOMIC DNA]</scope>
    <source>
        <strain evidence="2 3">CCFEE 536</strain>
    </source>
</reference>
<gene>
    <name evidence="2" type="ORF">LTR16_003908</name>
</gene>
<feature type="compositionally biased region" description="Polar residues" evidence="1">
    <location>
        <begin position="349"/>
        <end position="365"/>
    </location>
</feature>
<dbReference type="Gene3D" id="1.20.120.720">
    <property type="entry name" value="Myosin VI head, motor domain, U50 subdomain"/>
    <property type="match status" value="1"/>
</dbReference>
<feature type="region of interest" description="Disordered" evidence="1">
    <location>
        <begin position="349"/>
        <end position="372"/>
    </location>
</feature>
<accession>A0ABR0M6J9</accession>
<dbReference type="InterPro" id="IPR027417">
    <property type="entry name" value="P-loop_NTPase"/>
</dbReference>
<proteinExistence type="predicted"/>
<dbReference type="EMBL" id="JAVRRA010000461">
    <property type="protein sequence ID" value="KAK5287151.1"/>
    <property type="molecule type" value="Genomic_DNA"/>
</dbReference>
<feature type="region of interest" description="Disordered" evidence="1">
    <location>
        <begin position="1"/>
        <end position="27"/>
    </location>
</feature>
<protein>
    <submittedName>
        <fullName evidence="2">Uncharacterized protein</fullName>
    </submittedName>
</protein>
<sequence>MAGFPHRISSYSNNSAPPIRPATQSSTQVSTTTLLNALHTSYISGQPYALEASTSLVVNTWATAANVGPDGRYGGTVDVELGRKAWEHARRRAEDGCIVLGSLHHSTPTLLAPFISALPLSVPASFYTALSALHPFLHCVTPTNPSTARHSSLAATFTLTLSGDLTGASLALSTSGIDTSKGLFNVPAQSGYRAFDVFYYLLTSASTPAEREFLGLKSLSTYTLLRKSDTYQPPSYLPTADDAASAEDFRDNLRTLGIKGSSLRNLLAALAGLLKLGDALGFLVDEDVLESVCEDVAGLLDLDPEVLIRKCDTVEREVLIAGIYEALVDWVVLKANEAIRTELLTGKTLGSSSDSTRSGALTPGTSEDDGDT</sequence>
<organism evidence="2 3">
    <name type="scientific">Cryomyces antarcticus</name>
    <dbReference type="NCBI Taxonomy" id="329879"/>
    <lineage>
        <taxon>Eukaryota</taxon>
        <taxon>Fungi</taxon>
        <taxon>Dikarya</taxon>
        <taxon>Ascomycota</taxon>
        <taxon>Pezizomycotina</taxon>
        <taxon>Dothideomycetes</taxon>
        <taxon>Dothideomycetes incertae sedis</taxon>
        <taxon>Cryomyces</taxon>
    </lineage>
</organism>
<dbReference type="SUPFAM" id="SSF52540">
    <property type="entry name" value="P-loop containing nucleoside triphosphate hydrolases"/>
    <property type="match status" value="1"/>
</dbReference>
<evidence type="ECO:0000256" key="1">
    <source>
        <dbReference type="SAM" id="MobiDB-lite"/>
    </source>
</evidence>
<keyword evidence="3" id="KW-1185">Reference proteome</keyword>
<dbReference type="Proteomes" id="UP001357485">
    <property type="component" value="Unassembled WGS sequence"/>
</dbReference>